<proteinExistence type="predicted"/>
<dbReference type="SUPFAM" id="SSF53474">
    <property type="entry name" value="alpha/beta-Hydrolases"/>
    <property type="match status" value="1"/>
</dbReference>
<dbReference type="CDD" id="cd00519">
    <property type="entry name" value="Lipase_3"/>
    <property type="match status" value="1"/>
</dbReference>
<accession>A0ABR1CQ05</accession>
<protein>
    <recommendedName>
        <fullName evidence="2">Fungal lipase-type domain-containing protein</fullName>
    </recommendedName>
</protein>
<dbReference type="EMBL" id="JAVFWL010000003">
    <property type="protein sequence ID" value="KAK6740409.1"/>
    <property type="molecule type" value="Genomic_DNA"/>
</dbReference>
<evidence type="ECO:0000256" key="1">
    <source>
        <dbReference type="SAM" id="Phobius"/>
    </source>
</evidence>
<keyword evidence="1" id="KW-0812">Transmembrane</keyword>
<keyword evidence="4" id="KW-1185">Reference proteome</keyword>
<gene>
    <name evidence="3" type="primary">Necator_chrIII.g9474</name>
    <name evidence="3" type="ORF">RB195_008709</name>
</gene>
<evidence type="ECO:0000313" key="3">
    <source>
        <dbReference type="EMBL" id="KAK6740409.1"/>
    </source>
</evidence>
<keyword evidence="1" id="KW-0472">Membrane</keyword>
<dbReference type="Gene3D" id="3.40.50.1820">
    <property type="entry name" value="alpha/beta hydrolase"/>
    <property type="match status" value="1"/>
</dbReference>
<dbReference type="PANTHER" id="PTHR45908">
    <property type="entry name" value="PROTEIN CBG11750-RELATED"/>
    <property type="match status" value="1"/>
</dbReference>
<organism evidence="3 4">
    <name type="scientific">Necator americanus</name>
    <name type="common">Human hookworm</name>
    <dbReference type="NCBI Taxonomy" id="51031"/>
    <lineage>
        <taxon>Eukaryota</taxon>
        <taxon>Metazoa</taxon>
        <taxon>Ecdysozoa</taxon>
        <taxon>Nematoda</taxon>
        <taxon>Chromadorea</taxon>
        <taxon>Rhabditida</taxon>
        <taxon>Rhabditina</taxon>
        <taxon>Rhabditomorpha</taxon>
        <taxon>Strongyloidea</taxon>
        <taxon>Ancylostomatidae</taxon>
        <taxon>Bunostominae</taxon>
        <taxon>Necator</taxon>
    </lineage>
</organism>
<dbReference type="Proteomes" id="UP001303046">
    <property type="component" value="Unassembled WGS sequence"/>
</dbReference>
<feature type="domain" description="Fungal lipase-type" evidence="2">
    <location>
        <begin position="136"/>
        <end position="270"/>
    </location>
</feature>
<dbReference type="InterPro" id="IPR029058">
    <property type="entry name" value="AB_hydrolase_fold"/>
</dbReference>
<dbReference type="Pfam" id="PF01764">
    <property type="entry name" value="Lipase_3"/>
    <property type="match status" value="1"/>
</dbReference>
<sequence>MVRYRIELGHNSDIRQTKPFTEGGVVIFNMFLTCTRGQLFSSYLYECHQTALLSSITMIVLLGFILIALCSCEGSNYTDEFARKYMYILSAAAYSDAPSKCMERFENATVHNQTYANCTGNCSGFTAVIHEKKAIVLSFRGTTDMQQLFAEIKDSTFKEWSNWTHGGRVSKYFSDAFLSLWEGGMEKDFENLTTYYQNYEIWVTGHSLGGALATLAASVVAGKHNRTNVKLVTFGQPRVGDETFAKKHNEMVNFSYRVIYWSDVVPTVPCYFVQGFRHQGIEVFYSDMDSTTNSKHTVCKRGENCELLWNGRMQ</sequence>
<comment type="caution">
    <text evidence="3">The sequence shown here is derived from an EMBL/GenBank/DDBJ whole genome shotgun (WGS) entry which is preliminary data.</text>
</comment>
<feature type="transmembrane region" description="Helical" evidence="1">
    <location>
        <begin position="50"/>
        <end position="69"/>
    </location>
</feature>
<evidence type="ECO:0000259" key="2">
    <source>
        <dbReference type="Pfam" id="PF01764"/>
    </source>
</evidence>
<name>A0ABR1CQ05_NECAM</name>
<reference evidence="3 4" key="1">
    <citation type="submission" date="2023-08" db="EMBL/GenBank/DDBJ databases">
        <title>A Necator americanus chromosomal reference genome.</title>
        <authorList>
            <person name="Ilik V."/>
            <person name="Petrzelkova K.J."/>
            <person name="Pardy F."/>
            <person name="Fuh T."/>
            <person name="Niatou-Singa F.S."/>
            <person name="Gouil Q."/>
            <person name="Baker L."/>
            <person name="Ritchie M.E."/>
            <person name="Jex A.R."/>
            <person name="Gazzola D."/>
            <person name="Li H."/>
            <person name="Toshio Fujiwara R."/>
            <person name="Zhan B."/>
            <person name="Aroian R.V."/>
            <person name="Pafco B."/>
            <person name="Schwarz E.M."/>
        </authorList>
    </citation>
    <scope>NUCLEOTIDE SEQUENCE [LARGE SCALE GENOMIC DNA]</scope>
    <source>
        <strain evidence="3 4">Aroian</strain>
        <tissue evidence="3">Whole animal</tissue>
    </source>
</reference>
<keyword evidence="1" id="KW-1133">Transmembrane helix</keyword>
<dbReference type="InterPro" id="IPR002921">
    <property type="entry name" value="Fungal_lipase-type"/>
</dbReference>
<evidence type="ECO:0000313" key="4">
    <source>
        <dbReference type="Proteomes" id="UP001303046"/>
    </source>
</evidence>
<dbReference type="PANTHER" id="PTHR45908:SF8">
    <property type="entry name" value="FUNGAL LIPASE-LIKE DOMAIN-CONTAINING PROTEIN"/>
    <property type="match status" value="1"/>
</dbReference>